<evidence type="ECO:0000256" key="4">
    <source>
        <dbReference type="ARBA" id="ARBA00022679"/>
    </source>
</evidence>
<protein>
    <recommendedName>
        <fullName evidence="11">Type 2 lactosamine alpha-2,3-sialyltransferase</fullName>
        <ecNumber evidence="19">2.4.3.6</ecNumber>
    </recommendedName>
    <alternativeName>
        <fullName evidence="13">CMP-NeuAc:beta-galactoside alpha-2,3-sialyltransferase VI</fullName>
    </alternativeName>
    <alternativeName>
        <fullName evidence="12">ST3Gal VI</fullName>
    </alternativeName>
    <alternativeName>
        <fullName evidence="14">Sialyltransferase 10</fullName>
    </alternativeName>
</protein>
<comment type="catalytic activity">
    <reaction evidence="17">
        <text>a neolactoside nLc6Cer(d18:1(4E)) + CMP-N-acetyl-beta-neuraminate = a neolactoside VI(3)-alpha-NeuNAc-nLc6Cer(d18:1(4E)) + CMP + H(+)</text>
        <dbReference type="Rhea" id="RHEA:80751"/>
        <dbReference type="ChEBI" id="CHEBI:15378"/>
        <dbReference type="ChEBI" id="CHEBI:57812"/>
        <dbReference type="ChEBI" id="CHEBI:60377"/>
        <dbReference type="ChEBI" id="CHEBI:61610"/>
        <dbReference type="ChEBI" id="CHEBI:144452"/>
    </reaction>
    <physiologicalReaction direction="left-to-right" evidence="17">
        <dbReference type="Rhea" id="RHEA:80752"/>
    </physiologicalReaction>
</comment>
<dbReference type="GO" id="GO:0000139">
    <property type="term" value="C:Golgi membrane"/>
    <property type="evidence" value="ECO:0007669"/>
    <property type="project" value="UniProtKB-SubCell"/>
</dbReference>
<comment type="function">
    <text evidence="18">Transfers the sialyl residue from CMP-N-acetyl-beta-neuraminate to the terminal galactose residue on sugar chains of glycoproteins and glycolipids. It's alpha-2,3-sialyltransferase activity is specific toward type II glycan chains (Galbeta1-4GlcNAc) on glycoproteins and glycolipids such as neolactosides nLc4Cer and nLc6Cer, whose sialyl-products serve as precursors for the Lewis X antigen. Critically involved in the synthesis of functional selectin ligands needed for neutrophil recruitment during inflammation and lymphocyte homing to the lymph nodes.</text>
</comment>
<keyword evidence="4" id="KW-0808">Transferase</keyword>
<feature type="compositionally biased region" description="Basic residues" evidence="20">
    <location>
        <begin position="129"/>
        <end position="143"/>
    </location>
</feature>
<keyword evidence="5 21" id="KW-0812">Transmembrane</keyword>
<evidence type="ECO:0000256" key="21">
    <source>
        <dbReference type="SAM" id="Phobius"/>
    </source>
</evidence>
<keyword evidence="7 21" id="KW-1133">Transmembrane helix</keyword>
<evidence type="ECO:0000256" key="12">
    <source>
        <dbReference type="ARBA" id="ARBA00041799"/>
    </source>
</evidence>
<evidence type="ECO:0000256" key="19">
    <source>
        <dbReference type="ARBA" id="ARBA00049726"/>
    </source>
</evidence>
<comment type="catalytic activity">
    <reaction evidence="15">
        <text>a neolactoside nLc4Cer(d18:1(4E)) + CMP-N-acetyl-beta-neuraminate = a neolactoside IV(3)-alpha-NeuAc-nLc4Cer(d18:1(4E)) + CMP + H(+)</text>
        <dbReference type="Rhea" id="RHEA:18913"/>
        <dbReference type="ChEBI" id="CHEBI:15378"/>
        <dbReference type="ChEBI" id="CHEBI:17006"/>
        <dbReference type="ChEBI" id="CHEBI:57812"/>
        <dbReference type="ChEBI" id="CHEBI:58665"/>
        <dbReference type="ChEBI" id="CHEBI:60377"/>
        <dbReference type="EC" id="2.4.3.6"/>
    </reaction>
    <physiologicalReaction direction="left-to-right" evidence="15">
        <dbReference type="Rhea" id="RHEA:18914"/>
    </physiologicalReaction>
</comment>
<dbReference type="Pfam" id="PF00777">
    <property type="entry name" value="Glyco_transf_29"/>
    <property type="match status" value="1"/>
</dbReference>
<dbReference type="OrthoDB" id="10264956at2759"/>
<feature type="compositionally biased region" description="Basic residues" evidence="20">
    <location>
        <begin position="56"/>
        <end position="66"/>
    </location>
</feature>
<evidence type="ECO:0000313" key="22">
    <source>
        <dbReference type="EMBL" id="KAJ7320318.1"/>
    </source>
</evidence>
<feature type="transmembrane region" description="Helical" evidence="21">
    <location>
        <begin position="169"/>
        <end position="190"/>
    </location>
</feature>
<keyword evidence="9 21" id="KW-0472">Membrane</keyword>
<name>A0A9Q1AYN9_9SAUR</name>
<dbReference type="FunFam" id="3.90.1480.20:FF:000007">
    <property type="entry name" value="Type 2 lactosamine alpha-2,3-sialyltransferase"/>
    <property type="match status" value="1"/>
</dbReference>
<dbReference type="PANTHER" id="PTHR13713:SF8">
    <property type="entry name" value="TYPE 2 LACTOSAMINE ALPHA-2,3-SIALYLTRANSFERASE"/>
    <property type="match status" value="1"/>
</dbReference>
<evidence type="ECO:0000256" key="7">
    <source>
        <dbReference type="ARBA" id="ARBA00022989"/>
    </source>
</evidence>
<keyword evidence="23" id="KW-1185">Reference proteome</keyword>
<dbReference type="GO" id="GO:0009247">
    <property type="term" value="P:glycolipid biosynthetic process"/>
    <property type="evidence" value="ECO:0007669"/>
    <property type="project" value="TreeGrafter"/>
</dbReference>
<reference evidence="22" key="1">
    <citation type="journal article" date="2023" name="DNA Res.">
        <title>Chromosome-level genome assembly of Phrynocephalus forsythii using third-generation DNA sequencing and Hi-C analysis.</title>
        <authorList>
            <person name="Qi Y."/>
            <person name="Zhao W."/>
            <person name="Zhao Y."/>
            <person name="Niu C."/>
            <person name="Cao S."/>
            <person name="Zhang Y."/>
        </authorList>
    </citation>
    <scope>NUCLEOTIDE SEQUENCE</scope>
    <source>
        <tissue evidence="22">Muscle</tissue>
    </source>
</reference>
<evidence type="ECO:0000256" key="2">
    <source>
        <dbReference type="ARBA" id="ARBA00006003"/>
    </source>
</evidence>
<evidence type="ECO:0000256" key="6">
    <source>
        <dbReference type="ARBA" id="ARBA00022968"/>
    </source>
</evidence>
<dbReference type="InterPro" id="IPR051142">
    <property type="entry name" value="Glycosyltransferase_29"/>
</dbReference>
<evidence type="ECO:0000256" key="15">
    <source>
        <dbReference type="ARBA" id="ARBA00048162"/>
    </source>
</evidence>
<accession>A0A9Q1AYN9</accession>
<dbReference type="InterPro" id="IPR038578">
    <property type="entry name" value="GT29-like_sf"/>
</dbReference>
<keyword evidence="3" id="KW-0328">Glycosyltransferase</keyword>
<keyword evidence="8" id="KW-0333">Golgi apparatus</keyword>
<sequence>MHPSLRRPRQPPPPPHLAPLRRRLPPPPFGLPGDLGKGSALGGAGAGGIPSSRAGRLPRRRNRRGRLLLWRTPSAPLFEGKRGSLLPARPPPPLKATRCLSRGLHEALAFLLALADPPPLPPPPPLRAGRVRRAGPGPHRRARQPPQPRWSFARDRQPARHGMSVMRRIILVIFLAAGIMYVILLCNLWKTNNYWLPPTDSDRRDQLIACTTKPSVAAFIKFDTLYPFLCTNNFLQVSEQHGNHKFELPYGIMKAEQFFQMALSRLSNCGLFPEDNSNPSCKKCVVVGNGGVLRNKSLGETIDSYDVIIRMNNGPVVGYEGDVGRRTTFRLFYPESVFADPVHYDPNTTAVLVAFKTHDLKWLKDLLSGQRLIRTYAFWKKPAMQLIYKPHQIRILDPAITRRTAHDLLRLPTKFSKHEKPKHPTTGLIAITFAFQICSEVHLAGFKYKLEDRNSSLHYYGNDTMFQMAQNEYHDIAAEQRFLKELLDRKIITNLIEE</sequence>
<dbReference type="Gene3D" id="3.90.1480.20">
    <property type="entry name" value="Glycosyl transferase family 29"/>
    <property type="match status" value="1"/>
</dbReference>
<comment type="subcellular location">
    <subcellularLocation>
        <location evidence="1">Golgi apparatus membrane</location>
        <topology evidence="1">Single-pass type II membrane protein</topology>
    </subcellularLocation>
</comment>
<gene>
    <name evidence="22" type="ORF">JRQ81_019829</name>
</gene>
<evidence type="ECO:0000256" key="3">
    <source>
        <dbReference type="ARBA" id="ARBA00022676"/>
    </source>
</evidence>
<evidence type="ECO:0000256" key="11">
    <source>
        <dbReference type="ARBA" id="ARBA00041031"/>
    </source>
</evidence>
<organism evidence="22 23">
    <name type="scientific">Phrynocephalus forsythii</name>
    <dbReference type="NCBI Taxonomy" id="171643"/>
    <lineage>
        <taxon>Eukaryota</taxon>
        <taxon>Metazoa</taxon>
        <taxon>Chordata</taxon>
        <taxon>Craniata</taxon>
        <taxon>Vertebrata</taxon>
        <taxon>Euteleostomi</taxon>
        <taxon>Lepidosauria</taxon>
        <taxon>Squamata</taxon>
        <taxon>Bifurcata</taxon>
        <taxon>Unidentata</taxon>
        <taxon>Episquamata</taxon>
        <taxon>Toxicofera</taxon>
        <taxon>Iguania</taxon>
        <taxon>Acrodonta</taxon>
        <taxon>Agamidae</taxon>
        <taxon>Agaminae</taxon>
        <taxon>Phrynocephalus</taxon>
    </lineage>
</organism>
<feature type="region of interest" description="Disordered" evidence="20">
    <location>
        <begin position="121"/>
        <end position="156"/>
    </location>
</feature>
<comment type="similarity">
    <text evidence="2">Belongs to the glycosyltransferase 29 family.</text>
</comment>
<dbReference type="GO" id="GO:0008118">
    <property type="term" value="F:N-acetyllactosaminide alpha-2,3-sialyltransferase activity"/>
    <property type="evidence" value="ECO:0007669"/>
    <property type="project" value="UniProtKB-EC"/>
</dbReference>
<feature type="compositionally biased region" description="Gly residues" evidence="20">
    <location>
        <begin position="33"/>
        <end position="48"/>
    </location>
</feature>
<evidence type="ECO:0000256" key="13">
    <source>
        <dbReference type="ARBA" id="ARBA00042335"/>
    </source>
</evidence>
<keyword evidence="6" id="KW-0735">Signal-anchor</keyword>
<dbReference type="Proteomes" id="UP001142489">
    <property type="component" value="Unassembled WGS sequence"/>
</dbReference>
<evidence type="ECO:0000256" key="8">
    <source>
        <dbReference type="ARBA" id="ARBA00023034"/>
    </source>
</evidence>
<evidence type="ECO:0000256" key="14">
    <source>
        <dbReference type="ARBA" id="ARBA00042659"/>
    </source>
</evidence>
<evidence type="ECO:0000256" key="1">
    <source>
        <dbReference type="ARBA" id="ARBA00004323"/>
    </source>
</evidence>
<feature type="region of interest" description="Disordered" evidence="20">
    <location>
        <begin position="1"/>
        <end position="68"/>
    </location>
</feature>
<evidence type="ECO:0000256" key="5">
    <source>
        <dbReference type="ARBA" id="ARBA00022692"/>
    </source>
</evidence>
<evidence type="ECO:0000256" key="9">
    <source>
        <dbReference type="ARBA" id="ARBA00023136"/>
    </source>
</evidence>
<evidence type="ECO:0000256" key="20">
    <source>
        <dbReference type="SAM" id="MobiDB-lite"/>
    </source>
</evidence>
<dbReference type="AlphaFoldDB" id="A0A9Q1AYN9"/>
<evidence type="ECO:0000256" key="10">
    <source>
        <dbReference type="ARBA" id="ARBA00023180"/>
    </source>
</evidence>
<dbReference type="PANTHER" id="PTHR13713">
    <property type="entry name" value="SIALYLTRANSFERASE"/>
    <property type="match status" value="1"/>
</dbReference>
<evidence type="ECO:0000256" key="16">
    <source>
        <dbReference type="ARBA" id="ARBA00049294"/>
    </source>
</evidence>
<evidence type="ECO:0000313" key="23">
    <source>
        <dbReference type="Proteomes" id="UP001142489"/>
    </source>
</evidence>
<comment type="catalytic activity">
    <reaction evidence="16">
        <text>a beta-D-galactosyl-(1-&gt;4)-N-acetyl-beta-D-glucosaminyl derivative + CMP-N-acetyl-beta-neuraminate = an N-acetyl-alpha-neuraminyl-(2-&gt;3)-beta-D-galactosyl-(1-&gt;4)-N-acetyl-beta-D-glucosaminyl derivative + CMP + H(+)</text>
        <dbReference type="Rhea" id="RHEA:52316"/>
        <dbReference type="ChEBI" id="CHEBI:15378"/>
        <dbReference type="ChEBI" id="CHEBI:57812"/>
        <dbReference type="ChEBI" id="CHEBI:60377"/>
        <dbReference type="ChEBI" id="CHEBI:133507"/>
        <dbReference type="ChEBI" id="CHEBI:136545"/>
        <dbReference type="EC" id="2.4.3.6"/>
    </reaction>
    <physiologicalReaction direction="left-to-right" evidence="16">
        <dbReference type="Rhea" id="RHEA:52317"/>
    </physiologicalReaction>
</comment>
<evidence type="ECO:0000256" key="17">
    <source>
        <dbReference type="ARBA" id="ARBA00049316"/>
    </source>
</evidence>
<proteinExistence type="inferred from homology"/>
<evidence type="ECO:0000256" key="18">
    <source>
        <dbReference type="ARBA" id="ARBA00049601"/>
    </source>
</evidence>
<dbReference type="InterPro" id="IPR001675">
    <property type="entry name" value="Glyco_trans_29"/>
</dbReference>
<dbReference type="EMBL" id="JAPFRF010000010">
    <property type="protein sequence ID" value="KAJ7320318.1"/>
    <property type="molecule type" value="Genomic_DNA"/>
</dbReference>
<dbReference type="EC" id="2.4.3.6" evidence="19"/>
<comment type="caution">
    <text evidence="22">The sequence shown here is derived from an EMBL/GenBank/DDBJ whole genome shotgun (WGS) entry which is preliminary data.</text>
</comment>
<keyword evidence="10" id="KW-0325">Glycoprotein</keyword>